<comment type="caution">
    <text evidence="2">The sequence shown here is derived from an EMBL/GenBank/DDBJ whole genome shotgun (WGS) entry which is preliminary data.</text>
</comment>
<gene>
    <name evidence="2" type="ORF">AXK61_07610</name>
</gene>
<evidence type="ECO:0000313" key="3">
    <source>
        <dbReference type="Proteomes" id="UP000070409"/>
    </source>
</evidence>
<keyword evidence="3" id="KW-1185">Reference proteome</keyword>
<evidence type="ECO:0000256" key="1">
    <source>
        <dbReference type="SAM" id="MobiDB-lite"/>
    </source>
</evidence>
<proteinExistence type="predicted"/>
<dbReference type="EMBL" id="LSRE01000048">
    <property type="protein sequence ID" value="KXO90477.1"/>
    <property type="molecule type" value="Genomic_DNA"/>
</dbReference>
<reference evidence="2 3" key="1">
    <citation type="submission" date="2016-02" db="EMBL/GenBank/DDBJ databases">
        <authorList>
            <person name="Teng J.L."/>
            <person name="Tang Y."/>
            <person name="Huang Y."/>
            <person name="Guo F."/>
            <person name="Wei W."/>
            <person name="Chen J.H."/>
            <person name="Wong S.Y."/>
            <person name="Lau S.K."/>
            <person name="Woo P.C."/>
        </authorList>
    </citation>
    <scope>NUCLEOTIDE SEQUENCE [LARGE SCALE GENOMIC DNA]</scope>
    <source>
        <strain evidence="2 3">JCM 13375</strain>
    </source>
</reference>
<accession>A0A137YX03</accession>
<name>A0A137YX03_9ACTN</name>
<feature type="compositionally biased region" description="Low complexity" evidence="1">
    <location>
        <begin position="66"/>
        <end position="90"/>
    </location>
</feature>
<protein>
    <submittedName>
        <fullName evidence="2">Uncharacterized protein</fullName>
    </submittedName>
</protein>
<sequence length="138" mass="14040">MGNFSAAGAAMDGKFSIWIMVGTSPIPFSTMVSMVSAVSPEPCSIASTPAASRPGRASSPKTCAVTRAPASWATATASASTSSGHSGARSPTDRSIQSPTSLIHGCPSAARRRTAATSWEGSSSCSPRPRVYRLTSAM</sequence>
<evidence type="ECO:0000313" key="2">
    <source>
        <dbReference type="EMBL" id="KXO90477.1"/>
    </source>
</evidence>
<feature type="region of interest" description="Disordered" evidence="1">
    <location>
        <begin position="43"/>
        <end position="128"/>
    </location>
</feature>
<organism evidence="2 3">
    <name type="scientific">Tsukamurella pseudospumae</name>
    <dbReference type="NCBI Taxonomy" id="239498"/>
    <lineage>
        <taxon>Bacteria</taxon>
        <taxon>Bacillati</taxon>
        <taxon>Actinomycetota</taxon>
        <taxon>Actinomycetes</taxon>
        <taxon>Mycobacteriales</taxon>
        <taxon>Tsukamurellaceae</taxon>
        <taxon>Tsukamurella</taxon>
    </lineage>
</organism>
<dbReference type="Proteomes" id="UP000070409">
    <property type="component" value="Unassembled WGS sequence"/>
</dbReference>